<keyword evidence="7" id="KW-1185">Reference proteome</keyword>
<comment type="subcellular location">
    <subcellularLocation>
        <location evidence="1">Membrane</location>
        <topology evidence="1">Multi-pass membrane protein</topology>
    </subcellularLocation>
</comment>
<feature type="transmembrane region" description="Helical" evidence="5">
    <location>
        <begin position="12"/>
        <end position="35"/>
    </location>
</feature>
<keyword evidence="4 5" id="KW-0472">Membrane</keyword>
<reference evidence="6 7" key="1">
    <citation type="journal article" date="2023" name="Commun. Biol.">
        <title>Genome analysis of Parmales, the sister group of diatoms, reveals the evolutionary specialization of diatoms from phago-mixotrophs to photoautotrophs.</title>
        <authorList>
            <person name="Ban H."/>
            <person name="Sato S."/>
            <person name="Yoshikawa S."/>
            <person name="Yamada K."/>
            <person name="Nakamura Y."/>
            <person name="Ichinomiya M."/>
            <person name="Sato N."/>
            <person name="Blanc-Mathieu R."/>
            <person name="Endo H."/>
            <person name="Kuwata A."/>
            <person name="Ogata H."/>
        </authorList>
    </citation>
    <scope>NUCLEOTIDE SEQUENCE [LARGE SCALE GENOMIC DNA]</scope>
</reference>
<dbReference type="PANTHER" id="PTHR11132">
    <property type="entry name" value="SOLUTE CARRIER FAMILY 35"/>
    <property type="match status" value="1"/>
</dbReference>
<evidence type="ECO:0008006" key="8">
    <source>
        <dbReference type="Google" id="ProtNLM"/>
    </source>
</evidence>
<evidence type="ECO:0000256" key="2">
    <source>
        <dbReference type="ARBA" id="ARBA00022692"/>
    </source>
</evidence>
<comment type="caution">
    <text evidence="6">The sequence shown here is derived from an EMBL/GenBank/DDBJ whole genome shotgun (WGS) entry which is preliminary data.</text>
</comment>
<dbReference type="EMBL" id="BRYB01001952">
    <property type="protein sequence ID" value="GMI36990.1"/>
    <property type="molecule type" value="Genomic_DNA"/>
</dbReference>
<evidence type="ECO:0000256" key="1">
    <source>
        <dbReference type="ARBA" id="ARBA00004141"/>
    </source>
</evidence>
<gene>
    <name evidence="6" type="ORF">TeGR_g9644</name>
</gene>
<organism evidence="6 7">
    <name type="scientific">Tetraparma gracilis</name>
    <dbReference type="NCBI Taxonomy" id="2962635"/>
    <lineage>
        <taxon>Eukaryota</taxon>
        <taxon>Sar</taxon>
        <taxon>Stramenopiles</taxon>
        <taxon>Ochrophyta</taxon>
        <taxon>Bolidophyceae</taxon>
        <taxon>Parmales</taxon>
        <taxon>Triparmaceae</taxon>
        <taxon>Tetraparma</taxon>
    </lineage>
</organism>
<dbReference type="Proteomes" id="UP001165060">
    <property type="component" value="Unassembled WGS sequence"/>
</dbReference>
<evidence type="ECO:0000256" key="5">
    <source>
        <dbReference type="SAM" id="Phobius"/>
    </source>
</evidence>
<feature type="non-terminal residue" evidence="6">
    <location>
        <position position="166"/>
    </location>
</feature>
<feature type="transmembrane region" description="Helical" evidence="5">
    <location>
        <begin position="47"/>
        <end position="68"/>
    </location>
</feature>
<name>A0ABQ6MZH7_9STRA</name>
<accession>A0ABQ6MZH7</accession>
<evidence type="ECO:0000313" key="6">
    <source>
        <dbReference type="EMBL" id="GMI36990.1"/>
    </source>
</evidence>
<dbReference type="InterPro" id="IPR050186">
    <property type="entry name" value="TPT_transporter"/>
</dbReference>
<proteinExistence type="predicted"/>
<dbReference type="InterPro" id="IPR037185">
    <property type="entry name" value="EmrE-like"/>
</dbReference>
<evidence type="ECO:0000313" key="7">
    <source>
        <dbReference type="Proteomes" id="UP001165060"/>
    </source>
</evidence>
<keyword evidence="2 5" id="KW-0812">Transmembrane</keyword>
<sequence length="166" mass="17955">MVLLNKALNGPAVSLPFLLVLAQSLTAVLLCHVFAARTPYIARADLALAPGTALAWLPVNLFFCGMLMTSMKALEHNSVPMVTVFKNVSNVSTAAGDVLLFGRPLTPLHFLAFLVMLAGAAMSSYTSLEFRPLGVFWMLANCLLTSGYILYMKHATQTIKLSKFGM</sequence>
<protein>
    <recommendedName>
        <fullName evidence="8">Sugar phosphate transporter domain-containing protein</fullName>
    </recommendedName>
</protein>
<dbReference type="SUPFAM" id="SSF103481">
    <property type="entry name" value="Multidrug resistance efflux transporter EmrE"/>
    <property type="match status" value="1"/>
</dbReference>
<evidence type="ECO:0000256" key="3">
    <source>
        <dbReference type="ARBA" id="ARBA00022989"/>
    </source>
</evidence>
<feature type="transmembrane region" description="Helical" evidence="5">
    <location>
        <begin position="108"/>
        <end position="128"/>
    </location>
</feature>
<keyword evidence="3 5" id="KW-1133">Transmembrane helix</keyword>
<evidence type="ECO:0000256" key="4">
    <source>
        <dbReference type="ARBA" id="ARBA00023136"/>
    </source>
</evidence>
<feature type="transmembrane region" description="Helical" evidence="5">
    <location>
        <begin position="134"/>
        <end position="151"/>
    </location>
</feature>